<dbReference type="RefSeq" id="WP_137316280.1">
    <property type="nucleotide sequence ID" value="NZ_CP040017.1"/>
</dbReference>
<evidence type="ECO:0000259" key="2">
    <source>
        <dbReference type="SMART" id="SM00387"/>
    </source>
</evidence>
<gene>
    <name evidence="4" type="ORF">FCL38_25950</name>
    <name evidence="3" type="ORF">FHS02_004487</name>
</gene>
<keyword evidence="4" id="KW-0808">Transferase</keyword>
<reference evidence="3 6" key="2">
    <citation type="submission" date="2020-08" db="EMBL/GenBank/DDBJ databases">
        <title>Genomic Encyclopedia of Type Strains, Phase III (KMG-III): the genomes of soil and plant-associated and newly described type strains.</title>
        <authorList>
            <person name="Whitman W."/>
        </authorList>
    </citation>
    <scope>NUCLEOTIDE SEQUENCE [LARGE SCALE GENOMIC DNA]</scope>
    <source>
        <strain evidence="3 6">CECT 7753</strain>
    </source>
</reference>
<dbReference type="InterPro" id="IPR036890">
    <property type="entry name" value="HATPase_C_sf"/>
</dbReference>
<dbReference type="Proteomes" id="UP000584325">
    <property type="component" value="Unassembled WGS sequence"/>
</dbReference>
<reference evidence="4 5" key="1">
    <citation type="submission" date="2019-05" db="EMBL/GenBank/DDBJ databases">
        <title>Draft Genome Sequences of Six Type Strains of the Genus Massilia.</title>
        <authorList>
            <person name="Miess H."/>
            <person name="Frediansyhah A."/>
            <person name="Gross H."/>
        </authorList>
    </citation>
    <scope>NUCLEOTIDE SEQUENCE [LARGE SCALE GENOMIC DNA]</scope>
    <source>
        <strain evidence="4 5">DSMZ 26121</strain>
    </source>
</reference>
<accession>A0A4P8HU44</accession>
<dbReference type="InterPro" id="IPR003594">
    <property type="entry name" value="HATPase_dom"/>
</dbReference>
<sequence length="307" mass="33619">MKTATTGARGALGFVRELGDTASSLWWQFFDWLAQVPMRQLVVTWVLATLLACTPVIHPEQVVAFIFISLGLKVLAGGKRKAEIEARRASEQAGTEELERRLVEARMAALQAQVEPHFLFNTLALIGQLIETDPPQAARIHQHLIDYLRSTLPQMRARGNGTLGRQIGLSRSYLAIMQARMKARLAVSIDVPPELESATFPPMMLQILIENAIKHGLEPKIEGGRIDIRASATGAMLQVDVQDDGVGFSCYAGDGIGLANVRERLKLMYGTRAELQIETPPEGGCRAAIRVPFAPDIFAQKPMGTSP</sequence>
<keyword evidence="1" id="KW-0175">Coiled coil</keyword>
<name>A0A4P8HU44_9BURK</name>
<dbReference type="Pfam" id="PF02518">
    <property type="entry name" value="HATPase_c"/>
    <property type="match status" value="1"/>
</dbReference>
<dbReference type="InterPro" id="IPR010559">
    <property type="entry name" value="Sig_transdc_His_kin_internal"/>
</dbReference>
<evidence type="ECO:0000313" key="3">
    <source>
        <dbReference type="EMBL" id="MBB3223641.1"/>
    </source>
</evidence>
<feature type="domain" description="Histidine kinase/HSP90-like ATPase" evidence="2">
    <location>
        <begin position="200"/>
        <end position="295"/>
    </location>
</feature>
<dbReference type="SUPFAM" id="SSF55874">
    <property type="entry name" value="ATPase domain of HSP90 chaperone/DNA topoisomerase II/histidine kinase"/>
    <property type="match status" value="1"/>
</dbReference>
<evidence type="ECO:0000313" key="4">
    <source>
        <dbReference type="EMBL" id="QCP13497.1"/>
    </source>
</evidence>
<dbReference type="PANTHER" id="PTHR34220:SF9">
    <property type="entry name" value="SIGNAL TRANSDUCTION HISTIDINE KINASE INTERNAL REGION DOMAIN-CONTAINING PROTEIN"/>
    <property type="match status" value="1"/>
</dbReference>
<keyword evidence="4" id="KW-0418">Kinase</keyword>
<dbReference type="EMBL" id="CP040017">
    <property type="protein sequence ID" value="QCP13497.1"/>
    <property type="molecule type" value="Genomic_DNA"/>
</dbReference>
<keyword evidence="5" id="KW-1185">Reference proteome</keyword>
<dbReference type="Proteomes" id="UP000298763">
    <property type="component" value="Chromosome"/>
</dbReference>
<dbReference type="EMBL" id="JACHXS010000009">
    <property type="protein sequence ID" value="MBB3223641.1"/>
    <property type="molecule type" value="Genomic_DNA"/>
</dbReference>
<dbReference type="GO" id="GO:0016020">
    <property type="term" value="C:membrane"/>
    <property type="evidence" value="ECO:0007669"/>
    <property type="project" value="InterPro"/>
</dbReference>
<dbReference type="InterPro" id="IPR050640">
    <property type="entry name" value="Bact_2-comp_sensor_kinase"/>
</dbReference>
<dbReference type="GO" id="GO:0000155">
    <property type="term" value="F:phosphorelay sensor kinase activity"/>
    <property type="evidence" value="ECO:0007669"/>
    <property type="project" value="InterPro"/>
</dbReference>
<organism evidence="3 6">
    <name type="scientific">Pseudoduganella umbonata</name>
    <dbReference type="NCBI Taxonomy" id="864828"/>
    <lineage>
        <taxon>Bacteria</taxon>
        <taxon>Pseudomonadati</taxon>
        <taxon>Pseudomonadota</taxon>
        <taxon>Betaproteobacteria</taxon>
        <taxon>Burkholderiales</taxon>
        <taxon>Oxalobacteraceae</taxon>
        <taxon>Telluria group</taxon>
        <taxon>Pseudoduganella</taxon>
    </lineage>
</organism>
<protein>
    <submittedName>
        <fullName evidence="4">Sensor histidine kinase</fullName>
    </submittedName>
</protein>
<proteinExistence type="predicted"/>
<dbReference type="Gene3D" id="3.30.565.10">
    <property type="entry name" value="Histidine kinase-like ATPase, C-terminal domain"/>
    <property type="match status" value="1"/>
</dbReference>
<feature type="coiled-coil region" evidence="1">
    <location>
        <begin position="79"/>
        <end position="115"/>
    </location>
</feature>
<dbReference type="AlphaFoldDB" id="A0A4P8HU44"/>
<evidence type="ECO:0000313" key="5">
    <source>
        <dbReference type="Proteomes" id="UP000298763"/>
    </source>
</evidence>
<dbReference type="PANTHER" id="PTHR34220">
    <property type="entry name" value="SENSOR HISTIDINE KINASE YPDA"/>
    <property type="match status" value="1"/>
</dbReference>
<dbReference type="SMART" id="SM00387">
    <property type="entry name" value="HATPase_c"/>
    <property type="match status" value="1"/>
</dbReference>
<dbReference type="Pfam" id="PF06580">
    <property type="entry name" value="His_kinase"/>
    <property type="match status" value="1"/>
</dbReference>
<evidence type="ECO:0000256" key="1">
    <source>
        <dbReference type="SAM" id="Coils"/>
    </source>
</evidence>
<dbReference type="OrthoDB" id="2514702at2"/>
<evidence type="ECO:0000313" key="6">
    <source>
        <dbReference type="Proteomes" id="UP000584325"/>
    </source>
</evidence>